<reference evidence="2 3" key="1">
    <citation type="submission" date="2021-01" db="EMBL/GenBank/DDBJ databases">
        <title>Tumebacillus sp. strain ITR2 16S ribosomal RNA gene Genome sequencing and assembly.</title>
        <authorList>
            <person name="Kang M."/>
        </authorList>
    </citation>
    <scope>NUCLEOTIDE SEQUENCE [LARGE SCALE GENOMIC DNA]</scope>
    <source>
        <strain evidence="2 3">ITR2</strain>
    </source>
</reference>
<evidence type="ECO:0008006" key="4">
    <source>
        <dbReference type="Google" id="ProtNLM"/>
    </source>
</evidence>
<dbReference type="RefSeq" id="WP_201636412.1">
    <property type="nucleotide sequence ID" value="NZ_JAEQNB010000004.1"/>
</dbReference>
<dbReference type="EMBL" id="JAEQNB010000004">
    <property type="protein sequence ID" value="MBL0387939.1"/>
    <property type="molecule type" value="Genomic_DNA"/>
</dbReference>
<protein>
    <recommendedName>
        <fullName evidence="4">Phage holin</fullName>
    </recommendedName>
</protein>
<comment type="caution">
    <text evidence="2">The sequence shown here is derived from an EMBL/GenBank/DDBJ whole genome shotgun (WGS) entry which is preliminary data.</text>
</comment>
<keyword evidence="1" id="KW-0472">Membrane</keyword>
<keyword evidence="1" id="KW-0812">Transmembrane</keyword>
<keyword evidence="1" id="KW-1133">Transmembrane helix</keyword>
<evidence type="ECO:0000313" key="3">
    <source>
        <dbReference type="Proteomes" id="UP000602284"/>
    </source>
</evidence>
<evidence type="ECO:0000313" key="2">
    <source>
        <dbReference type="EMBL" id="MBL0387939.1"/>
    </source>
</evidence>
<dbReference type="Proteomes" id="UP000602284">
    <property type="component" value="Unassembled WGS sequence"/>
</dbReference>
<keyword evidence="3" id="KW-1185">Reference proteome</keyword>
<sequence>MTTNDLHTYIASVLGFATAVAPFAYWVVKTINHSKTNPDAQTAIHEAQAAVAPDITFTERWAHIQETVVHAIAYLKLEVGELPEELREQFVDYIEKKTGHRITIAELERVISTVTFAANEAKEHVDLQAIKALLDDLVQKEKTPA</sequence>
<accession>A0ABS1JCD8</accession>
<evidence type="ECO:0000256" key="1">
    <source>
        <dbReference type="SAM" id="Phobius"/>
    </source>
</evidence>
<gene>
    <name evidence="2" type="ORF">JJB07_14960</name>
</gene>
<organism evidence="2 3">
    <name type="scientific">Tumebacillus amylolyticus</name>
    <dbReference type="NCBI Taxonomy" id="2801339"/>
    <lineage>
        <taxon>Bacteria</taxon>
        <taxon>Bacillati</taxon>
        <taxon>Bacillota</taxon>
        <taxon>Bacilli</taxon>
        <taxon>Bacillales</taxon>
        <taxon>Alicyclobacillaceae</taxon>
        <taxon>Tumebacillus</taxon>
    </lineage>
</organism>
<proteinExistence type="predicted"/>
<feature type="transmembrane region" description="Helical" evidence="1">
    <location>
        <begin position="6"/>
        <end position="28"/>
    </location>
</feature>
<name>A0ABS1JCD8_9BACL</name>